<proteinExistence type="predicted"/>
<name>A0A4S3JTR4_9EURO</name>
<keyword evidence="3" id="KW-1185">Reference proteome</keyword>
<reference evidence="2 3" key="1">
    <citation type="submission" date="2019-03" db="EMBL/GenBank/DDBJ databases">
        <title>The genome sequence of a newly discovered highly antifungal drug resistant Aspergillus species, Aspergillus tanneri NIH 1004.</title>
        <authorList>
            <person name="Mounaud S."/>
            <person name="Singh I."/>
            <person name="Joardar V."/>
            <person name="Pakala S."/>
            <person name="Pakala S."/>
            <person name="Venepally P."/>
            <person name="Hoover J."/>
            <person name="Nierman W."/>
            <person name="Chung J."/>
            <person name="Losada L."/>
        </authorList>
    </citation>
    <scope>NUCLEOTIDE SEQUENCE [LARGE SCALE GENOMIC DNA]</scope>
    <source>
        <strain evidence="2 3">NIH1004</strain>
    </source>
</reference>
<accession>A0A4S3JTR4</accession>
<dbReference type="Proteomes" id="UP000308092">
    <property type="component" value="Unassembled WGS sequence"/>
</dbReference>
<organism evidence="2 3">
    <name type="scientific">Aspergillus tanneri</name>
    <dbReference type="NCBI Taxonomy" id="1220188"/>
    <lineage>
        <taxon>Eukaryota</taxon>
        <taxon>Fungi</taxon>
        <taxon>Dikarya</taxon>
        <taxon>Ascomycota</taxon>
        <taxon>Pezizomycotina</taxon>
        <taxon>Eurotiomycetes</taxon>
        <taxon>Eurotiomycetidae</taxon>
        <taxon>Eurotiales</taxon>
        <taxon>Aspergillaceae</taxon>
        <taxon>Aspergillus</taxon>
        <taxon>Aspergillus subgen. Circumdati</taxon>
    </lineage>
</organism>
<dbReference type="VEuPathDB" id="FungiDB:EYZ11_003165"/>
<dbReference type="AlphaFoldDB" id="A0A4S3JTR4"/>
<evidence type="ECO:0000313" key="2">
    <source>
        <dbReference type="EMBL" id="THC97331.1"/>
    </source>
</evidence>
<feature type="region of interest" description="Disordered" evidence="1">
    <location>
        <begin position="1"/>
        <end position="23"/>
    </location>
</feature>
<dbReference type="EMBL" id="SOSA01000078">
    <property type="protein sequence ID" value="THC97331.1"/>
    <property type="molecule type" value="Genomic_DNA"/>
</dbReference>
<sequence length="64" mass="7394">MPPPNRPMGNKRNCDPPNATPQHRTQYYLNDFEVIQIQGNFSRVAMSCWEEQIPIHTFTANGSF</sequence>
<evidence type="ECO:0000256" key="1">
    <source>
        <dbReference type="SAM" id="MobiDB-lite"/>
    </source>
</evidence>
<evidence type="ECO:0000313" key="3">
    <source>
        <dbReference type="Proteomes" id="UP000308092"/>
    </source>
</evidence>
<comment type="caution">
    <text evidence="2">The sequence shown here is derived from an EMBL/GenBank/DDBJ whole genome shotgun (WGS) entry which is preliminary data.</text>
</comment>
<protein>
    <submittedName>
        <fullName evidence="2">Uncharacterized protein</fullName>
    </submittedName>
</protein>
<gene>
    <name evidence="2" type="ORF">EYZ11_003165</name>
</gene>